<sequence length="89" mass="9679">MTTGATIAARSSIIHSYGLVHVASKQERDREEKVNLKETGRKVNSERGLCSTEPERSNDNHPRKNGMSNGILLVSLSTHSGALPGHNSR</sequence>
<evidence type="ECO:0000313" key="3">
    <source>
        <dbReference type="Proteomes" id="UP000324222"/>
    </source>
</evidence>
<feature type="region of interest" description="Disordered" evidence="1">
    <location>
        <begin position="23"/>
        <end position="89"/>
    </location>
</feature>
<reference evidence="2 3" key="1">
    <citation type="submission" date="2019-05" db="EMBL/GenBank/DDBJ databases">
        <title>Another draft genome of Portunus trituberculatus and its Hox gene families provides insights of decapod evolution.</title>
        <authorList>
            <person name="Jeong J.-H."/>
            <person name="Song I."/>
            <person name="Kim S."/>
            <person name="Choi T."/>
            <person name="Kim D."/>
            <person name="Ryu S."/>
            <person name="Kim W."/>
        </authorList>
    </citation>
    <scope>NUCLEOTIDE SEQUENCE [LARGE SCALE GENOMIC DNA]</scope>
    <source>
        <tissue evidence="2">Muscle</tissue>
    </source>
</reference>
<evidence type="ECO:0000256" key="1">
    <source>
        <dbReference type="SAM" id="MobiDB-lite"/>
    </source>
</evidence>
<protein>
    <submittedName>
        <fullName evidence="2">Uncharacterized protein</fullName>
    </submittedName>
</protein>
<evidence type="ECO:0000313" key="2">
    <source>
        <dbReference type="EMBL" id="MPC72385.1"/>
    </source>
</evidence>
<dbReference type="AlphaFoldDB" id="A0A5B7HRM5"/>
<proteinExistence type="predicted"/>
<accession>A0A5B7HRM5</accession>
<dbReference type="Proteomes" id="UP000324222">
    <property type="component" value="Unassembled WGS sequence"/>
</dbReference>
<dbReference type="EMBL" id="VSRR010034648">
    <property type="protein sequence ID" value="MPC72385.1"/>
    <property type="molecule type" value="Genomic_DNA"/>
</dbReference>
<gene>
    <name evidence="2" type="ORF">E2C01_066689</name>
</gene>
<comment type="caution">
    <text evidence="2">The sequence shown here is derived from an EMBL/GenBank/DDBJ whole genome shotgun (WGS) entry which is preliminary data.</text>
</comment>
<feature type="compositionally biased region" description="Basic and acidic residues" evidence="1">
    <location>
        <begin position="24"/>
        <end position="45"/>
    </location>
</feature>
<keyword evidence="3" id="KW-1185">Reference proteome</keyword>
<organism evidence="2 3">
    <name type="scientific">Portunus trituberculatus</name>
    <name type="common">Swimming crab</name>
    <name type="synonym">Neptunus trituberculatus</name>
    <dbReference type="NCBI Taxonomy" id="210409"/>
    <lineage>
        <taxon>Eukaryota</taxon>
        <taxon>Metazoa</taxon>
        <taxon>Ecdysozoa</taxon>
        <taxon>Arthropoda</taxon>
        <taxon>Crustacea</taxon>
        <taxon>Multicrustacea</taxon>
        <taxon>Malacostraca</taxon>
        <taxon>Eumalacostraca</taxon>
        <taxon>Eucarida</taxon>
        <taxon>Decapoda</taxon>
        <taxon>Pleocyemata</taxon>
        <taxon>Brachyura</taxon>
        <taxon>Eubrachyura</taxon>
        <taxon>Portunoidea</taxon>
        <taxon>Portunidae</taxon>
        <taxon>Portuninae</taxon>
        <taxon>Portunus</taxon>
    </lineage>
</organism>
<name>A0A5B7HRM5_PORTR</name>
<feature type="compositionally biased region" description="Basic and acidic residues" evidence="1">
    <location>
        <begin position="53"/>
        <end position="62"/>
    </location>
</feature>